<evidence type="ECO:0000256" key="1">
    <source>
        <dbReference type="ARBA" id="ARBA00022729"/>
    </source>
</evidence>
<evidence type="ECO:0000259" key="3">
    <source>
        <dbReference type="Pfam" id="PF18962"/>
    </source>
</evidence>
<evidence type="ECO:0000256" key="2">
    <source>
        <dbReference type="SAM" id="SignalP"/>
    </source>
</evidence>
<dbReference type="InterPro" id="IPR029058">
    <property type="entry name" value="AB_hydrolase_fold"/>
</dbReference>
<keyword evidence="6" id="KW-1185">Reference proteome</keyword>
<feature type="chain" id="PRO_5026663875" evidence="2">
    <location>
        <begin position="24"/>
        <end position="433"/>
    </location>
</feature>
<feature type="domain" description="Secretion system C-terminal sorting" evidence="3">
    <location>
        <begin position="361"/>
        <end position="430"/>
    </location>
</feature>
<name>A0A6N9NK55_9FLAO</name>
<keyword evidence="1 2" id="KW-0732">Signal</keyword>
<comment type="caution">
    <text evidence="5">The sequence shown here is derived from an EMBL/GenBank/DDBJ whole genome shotgun (WGS) entry which is preliminary data.</text>
</comment>
<sequence length="433" mass="48168">MKYLLSLMVLLNCVNFFHNTVNAQSTCKPCNTPSGRYLVDVFSVEEVIRTSDIFYADSLSKNPRALNFYSVKDSCVSRPLIVYLPGSGFIDRGANPKNSDVANAKALYFAQKGYAVAVVDYYRVADPYTSGSKFNGVMHEAMKDVHAAIQYLIGYHKTFRVDTSNIFIIGESAGGIAGLGAILSDVNGEFIAEEIPSYVSPEDISLNHESLFPNRKVFIKGFAGISTSAPTAAFFQLRARNVNIPLLFIHSNGDKIVPFDSTTSDLFEGALIQPLCGPKCMLDIKIRDKGSNCFQLNEVEDTTHDVLSRPVGIQYLVEMRNFFYEQVNCYDCESYHNKYLPDVTDSLGAEFPIEELSNVVIYPNPAQSHIIIKGLVPLELSRIIIYNIAGKIIGDYETTNAVKWLDLSNYETGLYVVKVSTDEKTVIQKFSKN</sequence>
<organism evidence="5 6">
    <name type="scientific">Acidiluteibacter ferrifornacis</name>
    <dbReference type="NCBI Taxonomy" id="2692424"/>
    <lineage>
        <taxon>Bacteria</taxon>
        <taxon>Pseudomonadati</taxon>
        <taxon>Bacteroidota</taxon>
        <taxon>Flavobacteriia</taxon>
        <taxon>Flavobacteriales</taxon>
        <taxon>Cryomorphaceae</taxon>
        <taxon>Acidiluteibacter</taxon>
    </lineage>
</organism>
<gene>
    <name evidence="5" type="ORF">GQN54_13195</name>
</gene>
<dbReference type="Gene3D" id="3.40.50.1820">
    <property type="entry name" value="alpha/beta hydrolase"/>
    <property type="match status" value="1"/>
</dbReference>
<dbReference type="InterPro" id="IPR026444">
    <property type="entry name" value="Secre_tail"/>
</dbReference>
<dbReference type="SUPFAM" id="SSF53474">
    <property type="entry name" value="alpha/beta-Hydrolases"/>
    <property type="match status" value="1"/>
</dbReference>
<protein>
    <submittedName>
        <fullName evidence="5">T9SS type A sorting domain-containing protein</fullName>
    </submittedName>
</protein>
<evidence type="ECO:0000313" key="6">
    <source>
        <dbReference type="Proteomes" id="UP000470771"/>
    </source>
</evidence>
<dbReference type="NCBIfam" id="TIGR04183">
    <property type="entry name" value="Por_Secre_tail"/>
    <property type="match status" value="1"/>
</dbReference>
<evidence type="ECO:0000259" key="4">
    <source>
        <dbReference type="Pfam" id="PF20434"/>
    </source>
</evidence>
<dbReference type="InterPro" id="IPR049492">
    <property type="entry name" value="BD-FAE-like_dom"/>
</dbReference>
<evidence type="ECO:0000313" key="5">
    <source>
        <dbReference type="EMBL" id="NBG67078.1"/>
    </source>
</evidence>
<dbReference type="AlphaFoldDB" id="A0A6N9NK55"/>
<feature type="signal peptide" evidence="2">
    <location>
        <begin position="1"/>
        <end position="23"/>
    </location>
</feature>
<dbReference type="RefSeq" id="WP_160634026.1">
    <property type="nucleotide sequence ID" value="NZ_WWNE01000012.1"/>
</dbReference>
<reference evidence="5 6" key="1">
    <citation type="submission" date="2019-12" db="EMBL/GenBank/DDBJ databases">
        <authorList>
            <person name="Zhao J."/>
        </authorList>
    </citation>
    <scope>NUCLEOTIDE SEQUENCE [LARGE SCALE GENOMIC DNA]</scope>
    <source>
        <strain evidence="5 6">S-15</strain>
    </source>
</reference>
<dbReference type="Pfam" id="PF18962">
    <property type="entry name" value="Por_Secre_tail"/>
    <property type="match status" value="1"/>
</dbReference>
<proteinExistence type="predicted"/>
<dbReference type="EMBL" id="WWNE01000012">
    <property type="protein sequence ID" value="NBG67078.1"/>
    <property type="molecule type" value="Genomic_DNA"/>
</dbReference>
<feature type="domain" description="BD-FAE-like" evidence="4">
    <location>
        <begin position="67"/>
        <end position="185"/>
    </location>
</feature>
<dbReference type="Pfam" id="PF20434">
    <property type="entry name" value="BD-FAE"/>
    <property type="match status" value="1"/>
</dbReference>
<dbReference type="Proteomes" id="UP000470771">
    <property type="component" value="Unassembled WGS sequence"/>
</dbReference>
<accession>A0A6N9NK55</accession>